<keyword evidence="4 9" id="KW-0812">Transmembrane</keyword>
<sequence>MSKGIIGYSINSIGYYLDSAQKRKVVIMFLLLLLSSFLDVLGLASLVPIMVVAGEPGGIHKNKYFDWIYQELSFQSDKSFLLFVIVGVFFFFLAKNAFSIWINSVQAKFTAEIGMKVISSQLDKYLRFPYWHFNDYGSAKLINSSLQVPSTYVNMTIRPLLVFFSEVSMVAVIVVGIMLYEPLLLVVLVFVLAPTAFFTYKVLRNRSQYIGKRIDELNPISIATITDLFTGFAELKLADKQHRFRNLLLESQREIRRLDAESYMYSLVPLRVIEMVAVLGVVTIFLYSLFLAESSTSIVALVGLFAAAAYRLMPSVNRILTSMVQMKQTRYAIANLESFREQEFDEQVPIQQLPLIFKESLIMENISFAFPREDRLVLQDINLTIRKGEKIGFIGSSGSGKTTLMNLLLRFYTEQQGRILVDGQPLTAQHLKAWHSIIGYVKQDTFLMQSSIKDNITLGDPEVDEERLSYSIEQASLQEFVNSLPLGSDTLIGERGSKLSGGQRQRIGIARALYKRTKILMLDEATSALDNETEREVNEAINKLAQTDITILIIAHRITTLRECDRIYELSQGRLIAQHQYQDLVQTVI</sequence>
<name>A0A246FG41_9BACT</name>
<comment type="caution">
    <text evidence="12">The sequence shown here is derived from an EMBL/GenBank/DDBJ whole genome shotgun (WGS) entry which is preliminary data.</text>
</comment>
<dbReference type="SUPFAM" id="SSF52540">
    <property type="entry name" value="P-loop containing nucleoside triphosphate hydrolases"/>
    <property type="match status" value="1"/>
</dbReference>
<dbReference type="PANTHER" id="PTHR24221:SF654">
    <property type="entry name" value="ATP-BINDING CASSETTE SUB-FAMILY B MEMBER 6"/>
    <property type="match status" value="1"/>
</dbReference>
<gene>
    <name evidence="12" type="ORF">CDA63_19015</name>
</gene>
<keyword evidence="5" id="KW-0547">Nucleotide-binding</keyword>
<evidence type="ECO:0000256" key="9">
    <source>
        <dbReference type="SAM" id="Phobius"/>
    </source>
</evidence>
<feature type="transmembrane region" description="Helical" evidence="9">
    <location>
        <begin position="80"/>
        <end position="98"/>
    </location>
</feature>
<keyword evidence="7 9" id="KW-1133">Transmembrane helix</keyword>
<evidence type="ECO:0000259" key="10">
    <source>
        <dbReference type="PROSITE" id="PS50893"/>
    </source>
</evidence>
<dbReference type="InterPro" id="IPR003439">
    <property type="entry name" value="ABC_transporter-like_ATP-bd"/>
</dbReference>
<feature type="transmembrane region" description="Helical" evidence="9">
    <location>
        <begin position="296"/>
        <end position="313"/>
    </location>
</feature>
<dbReference type="SMART" id="SM00382">
    <property type="entry name" value="AAA"/>
    <property type="match status" value="1"/>
</dbReference>
<proteinExistence type="predicted"/>
<dbReference type="PROSITE" id="PS50893">
    <property type="entry name" value="ABC_TRANSPORTER_2"/>
    <property type="match status" value="1"/>
</dbReference>
<keyword evidence="2" id="KW-0813">Transport</keyword>
<dbReference type="InterPro" id="IPR036640">
    <property type="entry name" value="ABC1_TM_sf"/>
</dbReference>
<dbReference type="PANTHER" id="PTHR24221">
    <property type="entry name" value="ATP-BINDING CASSETTE SUB-FAMILY B"/>
    <property type="match status" value="1"/>
</dbReference>
<evidence type="ECO:0000256" key="1">
    <source>
        <dbReference type="ARBA" id="ARBA00004651"/>
    </source>
</evidence>
<dbReference type="SUPFAM" id="SSF90123">
    <property type="entry name" value="ABC transporter transmembrane region"/>
    <property type="match status" value="1"/>
</dbReference>
<dbReference type="Gene3D" id="3.40.50.300">
    <property type="entry name" value="P-loop containing nucleotide triphosphate hydrolases"/>
    <property type="match status" value="1"/>
</dbReference>
<keyword evidence="13" id="KW-1185">Reference proteome</keyword>
<evidence type="ECO:0000256" key="7">
    <source>
        <dbReference type="ARBA" id="ARBA00022989"/>
    </source>
</evidence>
<dbReference type="InterPro" id="IPR003593">
    <property type="entry name" value="AAA+_ATPase"/>
</dbReference>
<evidence type="ECO:0000256" key="3">
    <source>
        <dbReference type="ARBA" id="ARBA00022475"/>
    </source>
</evidence>
<dbReference type="GO" id="GO:0140359">
    <property type="term" value="F:ABC-type transporter activity"/>
    <property type="evidence" value="ECO:0007669"/>
    <property type="project" value="InterPro"/>
</dbReference>
<evidence type="ECO:0000256" key="5">
    <source>
        <dbReference type="ARBA" id="ARBA00022741"/>
    </source>
</evidence>
<dbReference type="OrthoDB" id="1522160at2"/>
<feature type="transmembrane region" description="Helical" evidence="9">
    <location>
        <begin position="160"/>
        <end position="179"/>
    </location>
</feature>
<feature type="transmembrane region" description="Helical" evidence="9">
    <location>
        <begin position="263"/>
        <end position="290"/>
    </location>
</feature>
<evidence type="ECO:0000256" key="8">
    <source>
        <dbReference type="ARBA" id="ARBA00023136"/>
    </source>
</evidence>
<dbReference type="GO" id="GO:0034040">
    <property type="term" value="F:ATPase-coupled lipid transmembrane transporter activity"/>
    <property type="evidence" value="ECO:0007669"/>
    <property type="project" value="TreeGrafter"/>
</dbReference>
<dbReference type="GO" id="GO:0005524">
    <property type="term" value="F:ATP binding"/>
    <property type="evidence" value="ECO:0007669"/>
    <property type="project" value="UniProtKB-KW"/>
</dbReference>
<dbReference type="InterPro" id="IPR011527">
    <property type="entry name" value="ABC1_TM_dom"/>
</dbReference>
<evidence type="ECO:0000313" key="13">
    <source>
        <dbReference type="Proteomes" id="UP000197277"/>
    </source>
</evidence>
<dbReference type="InterPro" id="IPR017871">
    <property type="entry name" value="ABC_transporter-like_CS"/>
</dbReference>
<evidence type="ECO:0008006" key="14">
    <source>
        <dbReference type="Google" id="ProtNLM"/>
    </source>
</evidence>
<reference evidence="12 13" key="1">
    <citation type="submission" date="2017-06" db="EMBL/GenBank/DDBJ databases">
        <title>Hymenobacter amundsenii sp. nov. isolated from regoliths in Antarctica.</title>
        <authorList>
            <person name="Sedlacek I."/>
            <person name="Kralova S."/>
            <person name="Pantucek R."/>
            <person name="Svec P."/>
            <person name="Holochova P."/>
            <person name="Stankova E."/>
            <person name="Vrbovska V."/>
            <person name="Busse H.-J."/>
        </authorList>
    </citation>
    <scope>NUCLEOTIDE SEQUENCE [LARGE SCALE GENOMIC DNA]</scope>
    <source>
        <strain evidence="12 13">CCM 8682</strain>
    </source>
</reference>
<feature type="transmembrane region" description="Helical" evidence="9">
    <location>
        <begin position="185"/>
        <end position="203"/>
    </location>
</feature>
<evidence type="ECO:0000256" key="4">
    <source>
        <dbReference type="ARBA" id="ARBA00022692"/>
    </source>
</evidence>
<dbReference type="Gene3D" id="1.20.1560.10">
    <property type="entry name" value="ABC transporter type 1, transmembrane domain"/>
    <property type="match status" value="1"/>
</dbReference>
<dbReference type="EMBL" id="NIRR01000059">
    <property type="protein sequence ID" value="OWP61507.1"/>
    <property type="molecule type" value="Genomic_DNA"/>
</dbReference>
<dbReference type="Pfam" id="PF00005">
    <property type="entry name" value="ABC_tran"/>
    <property type="match status" value="1"/>
</dbReference>
<dbReference type="AlphaFoldDB" id="A0A246FG41"/>
<keyword evidence="3" id="KW-1003">Cell membrane</keyword>
<dbReference type="Proteomes" id="UP000197277">
    <property type="component" value="Unassembled WGS sequence"/>
</dbReference>
<dbReference type="GO" id="GO:0016887">
    <property type="term" value="F:ATP hydrolysis activity"/>
    <property type="evidence" value="ECO:0007669"/>
    <property type="project" value="InterPro"/>
</dbReference>
<evidence type="ECO:0000256" key="2">
    <source>
        <dbReference type="ARBA" id="ARBA00022448"/>
    </source>
</evidence>
<evidence type="ECO:0000259" key="11">
    <source>
        <dbReference type="PROSITE" id="PS50929"/>
    </source>
</evidence>
<keyword evidence="6" id="KW-0067">ATP-binding</keyword>
<dbReference type="FunFam" id="3.40.50.300:FF:000299">
    <property type="entry name" value="ABC transporter ATP-binding protein/permease"/>
    <property type="match status" value="1"/>
</dbReference>
<dbReference type="InterPro" id="IPR039421">
    <property type="entry name" value="Type_1_exporter"/>
</dbReference>
<feature type="transmembrane region" description="Helical" evidence="9">
    <location>
        <begin position="25"/>
        <end position="53"/>
    </location>
</feature>
<comment type="subcellular location">
    <subcellularLocation>
        <location evidence="1">Cell membrane</location>
        <topology evidence="1">Multi-pass membrane protein</topology>
    </subcellularLocation>
</comment>
<dbReference type="InterPro" id="IPR027417">
    <property type="entry name" value="P-loop_NTPase"/>
</dbReference>
<feature type="domain" description="ABC transmembrane type-1" evidence="11">
    <location>
        <begin position="67"/>
        <end position="328"/>
    </location>
</feature>
<protein>
    <recommendedName>
        <fullName evidence="14">ABC transporter ATP-binding protein</fullName>
    </recommendedName>
</protein>
<dbReference type="PROSITE" id="PS50929">
    <property type="entry name" value="ABC_TM1F"/>
    <property type="match status" value="1"/>
</dbReference>
<feature type="domain" description="ABC transporter" evidence="10">
    <location>
        <begin position="361"/>
        <end position="589"/>
    </location>
</feature>
<keyword evidence="8 9" id="KW-0472">Membrane</keyword>
<organism evidence="12 13">
    <name type="scientific">Hymenobacter amundsenii</name>
    <dbReference type="NCBI Taxonomy" id="2006685"/>
    <lineage>
        <taxon>Bacteria</taxon>
        <taxon>Pseudomonadati</taxon>
        <taxon>Bacteroidota</taxon>
        <taxon>Cytophagia</taxon>
        <taxon>Cytophagales</taxon>
        <taxon>Hymenobacteraceae</taxon>
        <taxon>Hymenobacter</taxon>
    </lineage>
</organism>
<evidence type="ECO:0000256" key="6">
    <source>
        <dbReference type="ARBA" id="ARBA00022840"/>
    </source>
</evidence>
<evidence type="ECO:0000313" key="12">
    <source>
        <dbReference type="EMBL" id="OWP61507.1"/>
    </source>
</evidence>
<dbReference type="GO" id="GO:0005886">
    <property type="term" value="C:plasma membrane"/>
    <property type="evidence" value="ECO:0007669"/>
    <property type="project" value="UniProtKB-SubCell"/>
</dbReference>
<dbReference type="PROSITE" id="PS00211">
    <property type="entry name" value="ABC_TRANSPORTER_1"/>
    <property type="match status" value="1"/>
</dbReference>
<accession>A0A246FG41</accession>